<keyword evidence="9" id="KW-0408">Iron</keyword>
<dbReference type="PRINTS" id="PR00415">
    <property type="entry name" value="ACONITASE"/>
</dbReference>
<evidence type="ECO:0000256" key="13">
    <source>
        <dbReference type="ARBA" id="ARBA00023501"/>
    </source>
</evidence>
<dbReference type="InterPro" id="IPR001030">
    <property type="entry name" value="Acoase/IPM_deHydtase_lsu_aba"/>
</dbReference>
<evidence type="ECO:0000256" key="7">
    <source>
        <dbReference type="ARBA" id="ARBA00022723"/>
    </source>
</evidence>
<dbReference type="EMBL" id="CAFBNL010000016">
    <property type="protein sequence ID" value="CAB4947188.1"/>
    <property type="molecule type" value="Genomic_DNA"/>
</dbReference>
<dbReference type="SUPFAM" id="SSF52016">
    <property type="entry name" value="LeuD/IlvD-like"/>
    <property type="match status" value="1"/>
</dbReference>
<dbReference type="NCBIfam" id="NF005558">
    <property type="entry name" value="PRK07229.1"/>
    <property type="match status" value="1"/>
</dbReference>
<dbReference type="InterPro" id="IPR015928">
    <property type="entry name" value="Aconitase/3IPM_dehydase_swvl"/>
</dbReference>
<evidence type="ECO:0000256" key="9">
    <source>
        <dbReference type="ARBA" id="ARBA00023004"/>
    </source>
</evidence>
<evidence type="ECO:0000256" key="5">
    <source>
        <dbReference type="ARBA" id="ARBA00012926"/>
    </source>
</evidence>
<dbReference type="Gene3D" id="3.40.1060.10">
    <property type="entry name" value="Aconitase, Domain 2"/>
    <property type="match status" value="1"/>
</dbReference>
<keyword evidence="10" id="KW-0411">Iron-sulfur</keyword>
<evidence type="ECO:0000256" key="3">
    <source>
        <dbReference type="ARBA" id="ARBA00004717"/>
    </source>
</evidence>
<dbReference type="FunFam" id="3.30.499.10:FF:000004">
    <property type="entry name" value="Aconitate hydratase, mitochondrial"/>
    <property type="match status" value="1"/>
</dbReference>
<dbReference type="Pfam" id="PF00694">
    <property type="entry name" value="Aconitase_C"/>
    <property type="match status" value="1"/>
</dbReference>
<evidence type="ECO:0000256" key="8">
    <source>
        <dbReference type="ARBA" id="ARBA00022946"/>
    </source>
</evidence>
<feature type="domain" description="Aconitase/3-isopropylmalate dehydratase large subunit alpha/beta/alpha" evidence="15">
    <location>
        <begin position="42"/>
        <end position="483"/>
    </location>
</feature>
<dbReference type="InterPro" id="IPR036008">
    <property type="entry name" value="Aconitase_4Fe-4S_dom"/>
</dbReference>
<dbReference type="InterPro" id="IPR000573">
    <property type="entry name" value="AconitaseA/IPMdHydase_ssu_swvl"/>
</dbReference>
<dbReference type="Pfam" id="PF00330">
    <property type="entry name" value="Aconitase"/>
    <property type="match status" value="1"/>
</dbReference>
<evidence type="ECO:0000256" key="14">
    <source>
        <dbReference type="ARBA" id="ARBA00029682"/>
    </source>
</evidence>
<dbReference type="GO" id="GO:0006099">
    <property type="term" value="P:tricarboxylic acid cycle"/>
    <property type="evidence" value="ECO:0007669"/>
    <property type="project" value="UniProtKB-KW"/>
</dbReference>
<comment type="cofactor">
    <cofactor evidence="1">
        <name>[4Fe-4S] cluster</name>
        <dbReference type="ChEBI" id="CHEBI:49883"/>
    </cofactor>
</comment>
<evidence type="ECO:0000259" key="15">
    <source>
        <dbReference type="Pfam" id="PF00330"/>
    </source>
</evidence>
<dbReference type="FunFam" id="3.20.19.10:FF:000002">
    <property type="entry name" value="Aconitate hydratase, mitochondrial"/>
    <property type="match status" value="1"/>
</dbReference>
<dbReference type="GO" id="GO:0046872">
    <property type="term" value="F:metal ion binding"/>
    <property type="evidence" value="ECO:0007669"/>
    <property type="project" value="UniProtKB-KW"/>
</dbReference>
<proteinExistence type="inferred from homology"/>
<accession>A0A6J7JTK0</accession>
<evidence type="ECO:0000256" key="11">
    <source>
        <dbReference type="ARBA" id="ARBA00023128"/>
    </source>
</evidence>
<evidence type="ECO:0000256" key="10">
    <source>
        <dbReference type="ARBA" id="ARBA00023014"/>
    </source>
</evidence>
<evidence type="ECO:0000256" key="6">
    <source>
        <dbReference type="ARBA" id="ARBA00022532"/>
    </source>
</evidence>
<dbReference type="Gene3D" id="3.20.19.10">
    <property type="entry name" value="Aconitase, domain 4"/>
    <property type="match status" value="1"/>
</dbReference>
<dbReference type="GO" id="GO:0003994">
    <property type="term" value="F:aconitate hydratase activity"/>
    <property type="evidence" value="ECO:0007669"/>
    <property type="project" value="UniProtKB-EC"/>
</dbReference>
<comment type="catalytic activity">
    <reaction evidence="13">
        <text>citrate = D-threo-isocitrate</text>
        <dbReference type="Rhea" id="RHEA:10336"/>
        <dbReference type="ChEBI" id="CHEBI:15562"/>
        <dbReference type="ChEBI" id="CHEBI:16947"/>
        <dbReference type="EC" id="4.2.1.3"/>
    </reaction>
</comment>
<dbReference type="InterPro" id="IPR050926">
    <property type="entry name" value="Aconitase/IPM_isomerase"/>
</dbReference>
<gene>
    <name evidence="17" type="ORF">UFOPK3789_00452</name>
</gene>
<dbReference type="GO" id="GO:0005829">
    <property type="term" value="C:cytosol"/>
    <property type="evidence" value="ECO:0007669"/>
    <property type="project" value="TreeGrafter"/>
</dbReference>
<keyword evidence="6" id="KW-0816">Tricarboxylic acid cycle</keyword>
<dbReference type="InterPro" id="IPR018136">
    <property type="entry name" value="Aconitase_4Fe-4S_BS"/>
</dbReference>
<organism evidence="17">
    <name type="scientific">freshwater metagenome</name>
    <dbReference type="NCBI Taxonomy" id="449393"/>
    <lineage>
        <taxon>unclassified sequences</taxon>
        <taxon>metagenomes</taxon>
        <taxon>ecological metagenomes</taxon>
    </lineage>
</organism>
<dbReference type="SUPFAM" id="SSF53732">
    <property type="entry name" value="Aconitase iron-sulfur domain"/>
    <property type="match status" value="1"/>
</dbReference>
<comment type="similarity">
    <text evidence="4">Belongs to the aconitase/IPM isomerase family.</text>
</comment>
<evidence type="ECO:0000256" key="4">
    <source>
        <dbReference type="ARBA" id="ARBA00007185"/>
    </source>
</evidence>
<dbReference type="PROSITE" id="PS01244">
    <property type="entry name" value="ACONITASE_2"/>
    <property type="match status" value="1"/>
</dbReference>
<evidence type="ECO:0000256" key="1">
    <source>
        <dbReference type="ARBA" id="ARBA00001966"/>
    </source>
</evidence>
<comment type="pathway">
    <text evidence="3">Carbohydrate metabolism; tricarboxylic acid cycle; isocitrate from oxaloacetate: step 2/2.</text>
</comment>
<dbReference type="AlphaFoldDB" id="A0A6J7JTK0"/>
<dbReference type="InterPro" id="IPR015932">
    <property type="entry name" value="Aconitase_dom2"/>
</dbReference>
<sequence>MTAAPAGPTTPIELVEEVYGRFVSRLPIARERLGRPLTFGEKVLLAHADDVTTLGLKRGVDYGDFRPDRVAMQDATAQMALLQFMLAELPLTAVPSTVHCDHLIQARVGANADLAFANDQNAEVYTFLRTVCEKYGIGFWKPGSGIIHQVVLENYAFPGGMMVGTDSHTPNAGGLGMVAIGVGGADAVDVMAGWPFNTRLPQHIGVRLTGSISGWASAKDVILKVAGILTVKGGTGAIVEYFGPGASSISATGKATICNMGAEIGATCSLFEYDDRIAAYLRATGRDAIAALADANAEMLRNDPEVNASPEDFYDQVIDINLDELVPHLVGPHTPDLDRPISKVAAAARAEGYPLEISAALVGSCTNSSYEDIGRAAHVARQASAKGLRVKSPLLITPGSEQVRATIERDGLLADLEAIGATVLANACGPCIGQWQRDDIAPGEANSIVSSFNRNFPKRNDGNAATLSFIGSPETVVAMALTGRLDIDFTREPIIGDDGVEVFLSAPSADELPSLGFDSGESGFIMPAVDGSNVSVSIKPGSDRLEALVPFSAWDGEDFAGLRVLMKATGKCTTDHISPAGQWLKYRGHLTNISQNLYIGANNAFALNESGQGIDVRDGSVVALPDLAKKYKDAGIDWIAIGDENFGEGSSREHAAMEPRYMGGRAILVRSFARIHEANLKKQGMLPLTFVHANDYERIRFDDAVDVIGLAELAPDRNLNVVLHHSDGTEESFEVRHTMSEEHIGWFSAGSALNLLAAQRS</sequence>
<keyword evidence="8" id="KW-0809">Transit peptide</keyword>
<keyword evidence="12" id="KW-0456">Lyase</keyword>
<dbReference type="InterPro" id="IPR015931">
    <property type="entry name" value="Acnase/IPM_dHydase_lsu_aba_1/3"/>
</dbReference>
<dbReference type="FunFam" id="3.40.1060.10:FF:000001">
    <property type="entry name" value="Aconitate hydratase, mitochondrial"/>
    <property type="match status" value="1"/>
</dbReference>
<dbReference type="PROSITE" id="PS00450">
    <property type="entry name" value="ACONITASE_1"/>
    <property type="match status" value="1"/>
</dbReference>
<keyword evidence="11" id="KW-0496">Mitochondrion</keyword>
<reference evidence="17" key="1">
    <citation type="submission" date="2020-05" db="EMBL/GenBank/DDBJ databases">
        <authorList>
            <person name="Chiriac C."/>
            <person name="Salcher M."/>
            <person name="Ghai R."/>
            <person name="Kavagutti S V."/>
        </authorList>
    </citation>
    <scope>NUCLEOTIDE SEQUENCE</scope>
</reference>
<name>A0A6J7JTK0_9ZZZZ</name>
<evidence type="ECO:0000259" key="16">
    <source>
        <dbReference type="Pfam" id="PF00694"/>
    </source>
</evidence>
<keyword evidence="7" id="KW-0479">Metal-binding</keyword>
<protein>
    <recommendedName>
        <fullName evidence="5">aconitate hydratase</fullName>
        <ecNumber evidence="5">4.2.1.3</ecNumber>
    </recommendedName>
    <alternativeName>
        <fullName evidence="14">Citrate hydro-lyase</fullName>
    </alternativeName>
</protein>
<evidence type="ECO:0000256" key="12">
    <source>
        <dbReference type="ARBA" id="ARBA00023239"/>
    </source>
</evidence>
<comment type="subcellular location">
    <subcellularLocation>
        <location evidence="2">Mitochondrion</location>
    </subcellularLocation>
</comment>
<evidence type="ECO:0000313" key="17">
    <source>
        <dbReference type="EMBL" id="CAB4947188.1"/>
    </source>
</evidence>
<dbReference type="GO" id="GO:0051539">
    <property type="term" value="F:4 iron, 4 sulfur cluster binding"/>
    <property type="evidence" value="ECO:0007669"/>
    <property type="project" value="InterPro"/>
</dbReference>
<dbReference type="PANTHER" id="PTHR43160:SF3">
    <property type="entry name" value="ACONITATE HYDRATASE, MITOCHONDRIAL"/>
    <property type="match status" value="1"/>
</dbReference>
<evidence type="ECO:0000256" key="2">
    <source>
        <dbReference type="ARBA" id="ARBA00004173"/>
    </source>
</evidence>
<dbReference type="GO" id="GO:0005739">
    <property type="term" value="C:mitochondrion"/>
    <property type="evidence" value="ECO:0007669"/>
    <property type="project" value="UniProtKB-SubCell"/>
</dbReference>
<dbReference type="PANTHER" id="PTHR43160">
    <property type="entry name" value="ACONITATE HYDRATASE B"/>
    <property type="match status" value="1"/>
</dbReference>
<dbReference type="EC" id="4.2.1.3" evidence="5"/>
<dbReference type="InterPro" id="IPR006248">
    <property type="entry name" value="Aconitase_mito-like"/>
</dbReference>
<dbReference type="Gene3D" id="3.30.499.10">
    <property type="entry name" value="Aconitase, domain 3"/>
    <property type="match status" value="2"/>
</dbReference>
<dbReference type="NCBIfam" id="TIGR01340">
    <property type="entry name" value="aconitase_mito"/>
    <property type="match status" value="1"/>
</dbReference>
<feature type="domain" description="Aconitase A/isopropylmalate dehydratase small subunit swivel" evidence="16">
    <location>
        <begin position="564"/>
        <end position="691"/>
    </location>
</feature>